<dbReference type="STRING" id="1386089.N865_17440"/>
<dbReference type="SUPFAM" id="SSF88713">
    <property type="entry name" value="Glycoside hydrolase/deacetylase"/>
    <property type="match status" value="1"/>
</dbReference>
<dbReference type="InterPro" id="IPR006311">
    <property type="entry name" value="TAT_signal"/>
</dbReference>
<dbReference type="eggNOG" id="COG0726">
    <property type="taxonomic scope" value="Bacteria"/>
</dbReference>
<dbReference type="InterPro" id="IPR011330">
    <property type="entry name" value="Glyco_hydro/deAcase_b/a-brl"/>
</dbReference>
<evidence type="ECO:0000256" key="1">
    <source>
        <dbReference type="SAM" id="MobiDB-lite"/>
    </source>
</evidence>
<dbReference type="GO" id="GO:0005975">
    <property type="term" value="P:carbohydrate metabolic process"/>
    <property type="evidence" value="ECO:0007669"/>
    <property type="project" value="InterPro"/>
</dbReference>
<dbReference type="Proteomes" id="UP000019489">
    <property type="component" value="Unassembled WGS sequence"/>
</dbReference>
<dbReference type="PATRIC" id="fig|1386089.3.peg.313"/>
<evidence type="ECO:0000313" key="3">
    <source>
        <dbReference type="EMBL" id="EWT03504.1"/>
    </source>
</evidence>
<dbReference type="InterPro" id="IPR050248">
    <property type="entry name" value="Polysacc_deacetylase_ArnD"/>
</dbReference>
<dbReference type="PANTHER" id="PTHR10587">
    <property type="entry name" value="GLYCOSYL TRANSFERASE-RELATED"/>
    <property type="match status" value="1"/>
</dbReference>
<dbReference type="InterPro" id="IPR002509">
    <property type="entry name" value="NODB_dom"/>
</dbReference>
<dbReference type="PROSITE" id="PS51318">
    <property type="entry name" value="TAT"/>
    <property type="match status" value="1"/>
</dbReference>
<dbReference type="PROSITE" id="PS51677">
    <property type="entry name" value="NODB"/>
    <property type="match status" value="1"/>
</dbReference>
<sequence>MTVVPDETPTLGRRALLRGGIASAIGLGAAACSPGDETASTPSSSGSPLSTSSAPTGPTASPAPSASSASAPGASAGGAATVPAVLRTPGPDIRRADSAPPAVALTFHGAGEAALTLRALDVLAAHHAHVTVFAVGRWLAANPELGRAIVAGGHDLGNHTWSHRTLPRLSADAARTEIADGARAVAAIAGSSPLLFRPSGTPESTPTIRAAAAASGYARCISYDVDPADYQDPGTTAVVNRTLAGVQAGSIVSLHLGHAGTVAALPRILGGLAARSLAPVTVTSLLA</sequence>
<dbReference type="PANTHER" id="PTHR10587:SF137">
    <property type="entry name" value="4-DEOXY-4-FORMAMIDO-L-ARABINOSE-PHOSPHOUNDECAPRENOL DEFORMYLASE ARND-RELATED"/>
    <property type="match status" value="1"/>
</dbReference>
<comment type="caution">
    <text evidence="3">The sequence shown here is derived from an EMBL/GenBank/DDBJ whole genome shotgun (WGS) entry which is preliminary data.</text>
</comment>
<dbReference type="AlphaFoldDB" id="W9GI24"/>
<feature type="region of interest" description="Disordered" evidence="1">
    <location>
        <begin position="31"/>
        <end position="78"/>
    </location>
</feature>
<proteinExistence type="predicted"/>
<dbReference type="GO" id="GO:0016810">
    <property type="term" value="F:hydrolase activity, acting on carbon-nitrogen (but not peptide) bonds"/>
    <property type="evidence" value="ECO:0007669"/>
    <property type="project" value="InterPro"/>
</dbReference>
<feature type="compositionally biased region" description="Low complexity" evidence="1">
    <location>
        <begin position="38"/>
        <end position="78"/>
    </location>
</feature>
<gene>
    <name evidence="3" type="ORF">N865_17440</name>
</gene>
<keyword evidence="4" id="KW-1185">Reference proteome</keyword>
<dbReference type="CDD" id="cd10917">
    <property type="entry name" value="CE4_NodB_like_6s_7s"/>
    <property type="match status" value="1"/>
</dbReference>
<dbReference type="Pfam" id="PF01522">
    <property type="entry name" value="Polysacc_deac_1"/>
    <property type="match status" value="1"/>
</dbReference>
<protein>
    <submittedName>
        <fullName evidence="3">Polysaccharide deacetylase</fullName>
    </submittedName>
</protein>
<evidence type="ECO:0000259" key="2">
    <source>
        <dbReference type="PROSITE" id="PS51677"/>
    </source>
</evidence>
<dbReference type="EMBL" id="AWSA01000002">
    <property type="protein sequence ID" value="EWT03504.1"/>
    <property type="molecule type" value="Genomic_DNA"/>
</dbReference>
<organism evidence="3 4">
    <name type="scientific">Intrasporangium oryzae NRRL B-24470</name>
    <dbReference type="NCBI Taxonomy" id="1386089"/>
    <lineage>
        <taxon>Bacteria</taxon>
        <taxon>Bacillati</taxon>
        <taxon>Actinomycetota</taxon>
        <taxon>Actinomycetes</taxon>
        <taxon>Micrococcales</taxon>
        <taxon>Intrasporangiaceae</taxon>
        <taxon>Intrasporangium</taxon>
    </lineage>
</organism>
<name>W9GI24_9MICO</name>
<evidence type="ECO:0000313" key="4">
    <source>
        <dbReference type="Proteomes" id="UP000019489"/>
    </source>
</evidence>
<feature type="domain" description="NodB homology" evidence="2">
    <location>
        <begin position="101"/>
        <end position="280"/>
    </location>
</feature>
<accession>W9GI24</accession>
<reference evidence="3 4" key="1">
    <citation type="submission" date="2013-08" db="EMBL/GenBank/DDBJ databases">
        <title>Intrasporangium oryzae NRRL B-24470.</title>
        <authorList>
            <person name="Liu H."/>
            <person name="Wang G."/>
        </authorList>
    </citation>
    <scope>NUCLEOTIDE SEQUENCE [LARGE SCALE GENOMIC DNA]</scope>
    <source>
        <strain evidence="3 4">NRRL B-24470</strain>
    </source>
</reference>
<dbReference type="Gene3D" id="3.20.20.370">
    <property type="entry name" value="Glycoside hydrolase/deacetylase"/>
    <property type="match status" value="1"/>
</dbReference>